<evidence type="ECO:0000256" key="1">
    <source>
        <dbReference type="ARBA" id="ARBA00010088"/>
    </source>
</evidence>
<organism evidence="7 8">
    <name type="scientific">Caballeronia telluris</name>
    <dbReference type="NCBI Taxonomy" id="326475"/>
    <lineage>
        <taxon>Bacteria</taxon>
        <taxon>Pseudomonadati</taxon>
        <taxon>Pseudomonadota</taxon>
        <taxon>Betaproteobacteria</taxon>
        <taxon>Burkholderiales</taxon>
        <taxon>Burkholderiaceae</taxon>
        <taxon>Caballeronia</taxon>
    </lineage>
</organism>
<dbReference type="InterPro" id="IPR010497">
    <property type="entry name" value="Epoxide_hydro_N"/>
</dbReference>
<dbReference type="InterPro" id="IPR006311">
    <property type="entry name" value="TAT_signal"/>
</dbReference>
<evidence type="ECO:0000259" key="6">
    <source>
        <dbReference type="Pfam" id="PF06441"/>
    </source>
</evidence>
<accession>A0A158JYI1</accession>
<evidence type="ECO:0000256" key="5">
    <source>
        <dbReference type="SAM" id="SignalP"/>
    </source>
</evidence>
<dbReference type="STRING" id="326475.AWB66_04912"/>
<feature type="domain" description="Epoxide hydrolase N-terminal" evidence="6">
    <location>
        <begin position="53"/>
        <end position="157"/>
    </location>
</feature>
<feature type="active site" description="Proton acceptor" evidence="4">
    <location>
        <position position="420"/>
    </location>
</feature>
<dbReference type="PANTHER" id="PTHR21661">
    <property type="entry name" value="EPOXIDE HYDROLASE 1-RELATED"/>
    <property type="match status" value="1"/>
</dbReference>
<reference evidence="7" key="1">
    <citation type="submission" date="2016-01" db="EMBL/GenBank/DDBJ databases">
        <authorList>
            <person name="Peeters Charlotte."/>
        </authorList>
    </citation>
    <scope>NUCLEOTIDE SEQUENCE</scope>
    <source>
        <strain evidence="7">LMG 22936</strain>
    </source>
</reference>
<dbReference type="GO" id="GO:0097176">
    <property type="term" value="P:epoxide metabolic process"/>
    <property type="evidence" value="ECO:0007669"/>
    <property type="project" value="TreeGrafter"/>
</dbReference>
<dbReference type="AlphaFoldDB" id="A0A158JYI1"/>
<proteinExistence type="inferred from homology"/>
<sequence>MSTVSTPQTRRSSFVKSATAALGLVMAATFGSVSALAATDQPAAPAAAQDALIRPFHVHVPDETLADLRRRIAATRWPDKETVADQTQGVQEAKIQELVQYWGTGYDWRKAEARLNALPMFVTTIDGVDIQFIHVKSRHPNALPLIITHGWPGSPLEIEKAIGPLTDPTAYGGRAEDAFDVVIPSMPGYGFSGKPTDTGWGPERIGLAWDVLMKRLGYQHYVSQGGDWGSVVADAMGRQAPAGLLGIHVNMPATVPPDVAKALGSGAPPPRGLSGAEKAAYESLADLYKKGGGYAAMMVTRPQTEGYGLADSPAGQAAWMYDKFAAWTYSGGDPERALTKDEMLDDITLYWVTNTSTSSARLYWENNNNNFNAREQRTADISVPVAVTVFPGEIYRAPRSWTERSYPTLSYFHEVDKGGHFAAWEQPQLLAEELRAAFRPLRRQQ</sequence>
<feature type="active site" description="Nucleophile" evidence="4">
    <location>
        <position position="227"/>
    </location>
</feature>
<dbReference type="EMBL" id="FCNZ02000023">
    <property type="protein sequence ID" value="SAL73907.1"/>
    <property type="molecule type" value="Genomic_DNA"/>
</dbReference>
<dbReference type="Gene3D" id="3.40.50.1820">
    <property type="entry name" value="alpha/beta hydrolase"/>
    <property type="match status" value="1"/>
</dbReference>
<comment type="caution">
    <text evidence="7">The sequence shown here is derived from an EMBL/GenBank/DDBJ whole genome shotgun (WGS) entry which is preliminary data.</text>
</comment>
<gene>
    <name evidence="7" type="ORF">AWB66_04912</name>
</gene>
<keyword evidence="3 7" id="KW-0378">Hydrolase</keyword>
<dbReference type="Proteomes" id="UP000054717">
    <property type="component" value="Unassembled WGS sequence"/>
</dbReference>
<evidence type="ECO:0000313" key="7">
    <source>
        <dbReference type="EMBL" id="SAL73907.1"/>
    </source>
</evidence>
<dbReference type="GO" id="GO:0004301">
    <property type="term" value="F:epoxide hydrolase activity"/>
    <property type="evidence" value="ECO:0007669"/>
    <property type="project" value="TreeGrafter"/>
</dbReference>
<keyword evidence="5" id="KW-0732">Signal</keyword>
<feature type="chain" id="PRO_5011119174" evidence="5">
    <location>
        <begin position="38"/>
        <end position="445"/>
    </location>
</feature>
<dbReference type="Pfam" id="PF06441">
    <property type="entry name" value="EHN"/>
    <property type="match status" value="1"/>
</dbReference>
<name>A0A158JYI1_9BURK</name>
<dbReference type="SUPFAM" id="SSF53474">
    <property type="entry name" value="alpha/beta-Hydrolases"/>
    <property type="match status" value="1"/>
</dbReference>
<evidence type="ECO:0000313" key="8">
    <source>
        <dbReference type="Proteomes" id="UP000054717"/>
    </source>
</evidence>
<dbReference type="PIRSF" id="PIRSF001112">
    <property type="entry name" value="Epoxide_hydrolase"/>
    <property type="match status" value="1"/>
</dbReference>
<dbReference type="InterPro" id="IPR029058">
    <property type="entry name" value="AB_hydrolase_fold"/>
</dbReference>
<dbReference type="InterPro" id="IPR000639">
    <property type="entry name" value="Epox_hydrolase-like"/>
</dbReference>
<dbReference type="InterPro" id="IPR016292">
    <property type="entry name" value="Epoxide_hydrolase"/>
</dbReference>
<dbReference type="PROSITE" id="PS51318">
    <property type="entry name" value="TAT"/>
    <property type="match status" value="1"/>
</dbReference>
<feature type="active site" description="Proton donor" evidence="4">
    <location>
        <position position="363"/>
    </location>
</feature>
<evidence type="ECO:0000256" key="4">
    <source>
        <dbReference type="PIRSR" id="PIRSR001112-1"/>
    </source>
</evidence>
<comment type="similarity">
    <text evidence="1">Belongs to the peptidase S33 family.</text>
</comment>
<evidence type="ECO:0000256" key="2">
    <source>
        <dbReference type="ARBA" id="ARBA00022797"/>
    </source>
</evidence>
<protein>
    <submittedName>
        <fullName evidence="7">Epocide hydrolase domain-containing protein</fullName>
    </submittedName>
</protein>
<dbReference type="PANTHER" id="PTHR21661:SF35">
    <property type="entry name" value="EPOXIDE HYDROLASE"/>
    <property type="match status" value="1"/>
</dbReference>
<dbReference type="PRINTS" id="PR00412">
    <property type="entry name" value="EPOXHYDRLASE"/>
</dbReference>
<keyword evidence="2" id="KW-0058">Aromatic hydrocarbons catabolism</keyword>
<feature type="signal peptide" evidence="5">
    <location>
        <begin position="1"/>
        <end position="37"/>
    </location>
</feature>
<keyword evidence="8" id="KW-1185">Reference proteome</keyword>
<evidence type="ECO:0000256" key="3">
    <source>
        <dbReference type="ARBA" id="ARBA00022801"/>
    </source>
</evidence>